<dbReference type="SMART" id="SM00387">
    <property type="entry name" value="HATPase_c"/>
    <property type="match status" value="1"/>
</dbReference>
<evidence type="ECO:0000256" key="1">
    <source>
        <dbReference type="ARBA" id="ARBA00000085"/>
    </source>
</evidence>
<evidence type="ECO:0000256" key="5">
    <source>
        <dbReference type="ARBA" id="ARBA00022777"/>
    </source>
</evidence>
<dbReference type="InterPro" id="IPR003594">
    <property type="entry name" value="HATPase_dom"/>
</dbReference>
<evidence type="ECO:0000313" key="9">
    <source>
        <dbReference type="Proteomes" id="UP000634308"/>
    </source>
</evidence>
<dbReference type="PRINTS" id="PR00344">
    <property type="entry name" value="BCTRLSENSOR"/>
</dbReference>
<dbReference type="Pfam" id="PF00512">
    <property type="entry name" value="HisKA"/>
    <property type="match status" value="1"/>
</dbReference>
<reference evidence="9" key="1">
    <citation type="journal article" date="2019" name="Int. J. Syst. Evol. Microbiol.">
        <title>The Global Catalogue of Microorganisms (GCM) 10K type strain sequencing project: providing services to taxonomists for standard genome sequencing and annotation.</title>
        <authorList>
            <consortium name="The Broad Institute Genomics Platform"/>
            <consortium name="The Broad Institute Genome Sequencing Center for Infectious Disease"/>
            <person name="Wu L."/>
            <person name="Ma J."/>
        </authorList>
    </citation>
    <scope>NUCLEOTIDE SEQUENCE [LARGE SCALE GENOMIC DNA]</scope>
    <source>
        <strain evidence="9">JCM 31404</strain>
    </source>
</reference>
<feature type="region of interest" description="Disordered" evidence="6">
    <location>
        <begin position="1"/>
        <end position="32"/>
    </location>
</feature>
<dbReference type="Proteomes" id="UP000634308">
    <property type="component" value="Unassembled WGS sequence"/>
</dbReference>
<evidence type="ECO:0000259" key="7">
    <source>
        <dbReference type="PROSITE" id="PS50109"/>
    </source>
</evidence>
<comment type="caution">
    <text evidence="8">The sequence shown here is derived from an EMBL/GenBank/DDBJ whole genome shotgun (WGS) entry which is preliminary data.</text>
</comment>
<dbReference type="SUPFAM" id="SSF47384">
    <property type="entry name" value="Homodimeric domain of signal transducing histidine kinase"/>
    <property type="match status" value="1"/>
</dbReference>
<feature type="compositionally biased region" description="Low complexity" evidence="6">
    <location>
        <begin position="17"/>
        <end position="31"/>
    </location>
</feature>
<protein>
    <recommendedName>
        <fullName evidence="2">histidine kinase</fullName>
        <ecNumber evidence="2">2.7.13.3</ecNumber>
    </recommendedName>
</protein>
<dbReference type="InterPro" id="IPR050351">
    <property type="entry name" value="BphY/WalK/GraS-like"/>
</dbReference>
<dbReference type="SMART" id="SM00388">
    <property type="entry name" value="HisKA"/>
    <property type="match status" value="1"/>
</dbReference>
<dbReference type="InterPro" id="IPR004358">
    <property type="entry name" value="Sig_transdc_His_kin-like_C"/>
</dbReference>
<dbReference type="Pfam" id="PF02518">
    <property type="entry name" value="HATPase_c"/>
    <property type="match status" value="1"/>
</dbReference>
<dbReference type="PROSITE" id="PS50109">
    <property type="entry name" value="HIS_KIN"/>
    <property type="match status" value="1"/>
</dbReference>
<gene>
    <name evidence="8" type="ORF">GCM10008959_23100</name>
</gene>
<evidence type="ECO:0000256" key="2">
    <source>
        <dbReference type="ARBA" id="ARBA00012438"/>
    </source>
</evidence>
<keyword evidence="9" id="KW-1185">Reference proteome</keyword>
<keyword evidence="4" id="KW-0808">Transferase</keyword>
<evidence type="ECO:0000256" key="6">
    <source>
        <dbReference type="SAM" id="MobiDB-lite"/>
    </source>
</evidence>
<dbReference type="InterPro" id="IPR013656">
    <property type="entry name" value="PAS_4"/>
</dbReference>
<sequence length="425" mass="46912">MAHGDDQATGPALGATPQGQPRQGQPQARAGVAGAPTLPAHALSAGAVRAALDVMPHQMAVLDMQGTILLCNRAWNDFMRDNGGDPATCGPGVNYLRVCENASGPCADEGQEVASGLRRVLAREDDTFSIEYPCHSPQEERWFQLTATPFDDGHTRFLLITHENVTERRHAEIREADLDAEVRQEVALRTLTLRSEMDELDSFIGSVSHDLRAPVRHIQGFLTLLRRRLNPRLNEEDRRLLSVLDGATQRLQSMIDELLKLARVAQTSLQVRDLNLAQVVLRAWANIAPETEGREIEWIAGDLPVVRGDPQLLMLAFENLLSNAVKYTSGRERARVEVGARDGGDHWVVFVQDDGVGFDPRYTERLFGAFQRLHTEQEFSGVGMGLANVKRIVTRHGGQVWAESHPGDGATFYISFPKPTTHAAT</sequence>
<evidence type="ECO:0000313" key="8">
    <source>
        <dbReference type="EMBL" id="GGR60550.1"/>
    </source>
</evidence>
<proteinExistence type="predicted"/>
<dbReference type="InterPro" id="IPR003661">
    <property type="entry name" value="HisK_dim/P_dom"/>
</dbReference>
<accession>A0ABQ2RTQ0</accession>
<dbReference type="SUPFAM" id="SSF55785">
    <property type="entry name" value="PYP-like sensor domain (PAS domain)"/>
    <property type="match status" value="1"/>
</dbReference>
<dbReference type="RefSeq" id="WP_189065137.1">
    <property type="nucleotide sequence ID" value="NZ_BMQM01000014.1"/>
</dbReference>
<dbReference type="InterPro" id="IPR036890">
    <property type="entry name" value="HATPase_C_sf"/>
</dbReference>
<name>A0ABQ2RTQ0_9DEIO</name>
<dbReference type="EMBL" id="BMQM01000014">
    <property type="protein sequence ID" value="GGR60550.1"/>
    <property type="molecule type" value="Genomic_DNA"/>
</dbReference>
<dbReference type="CDD" id="cd00082">
    <property type="entry name" value="HisKA"/>
    <property type="match status" value="1"/>
</dbReference>
<dbReference type="PANTHER" id="PTHR42878:SF15">
    <property type="entry name" value="BACTERIOPHYTOCHROME"/>
    <property type="match status" value="1"/>
</dbReference>
<organism evidence="8 9">
    <name type="scientific">Deinococcus seoulensis</name>
    <dbReference type="NCBI Taxonomy" id="1837379"/>
    <lineage>
        <taxon>Bacteria</taxon>
        <taxon>Thermotogati</taxon>
        <taxon>Deinococcota</taxon>
        <taxon>Deinococci</taxon>
        <taxon>Deinococcales</taxon>
        <taxon>Deinococcaceae</taxon>
        <taxon>Deinococcus</taxon>
    </lineage>
</organism>
<keyword evidence="5" id="KW-0418">Kinase</keyword>
<dbReference type="PANTHER" id="PTHR42878">
    <property type="entry name" value="TWO-COMPONENT HISTIDINE KINASE"/>
    <property type="match status" value="1"/>
</dbReference>
<dbReference type="EC" id="2.7.13.3" evidence="2"/>
<keyword evidence="3" id="KW-0597">Phosphoprotein</keyword>
<feature type="domain" description="Histidine kinase" evidence="7">
    <location>
        <begin position="206"/>
        <end position="420"/>
    </location>
</feature>
<evidence type="ECO:0000256" key="3">
    <source>
        <dbReference type="ARBA" id="ARBA00022553"/>
    </source>
</evidence>
<dbReference type="Pfam" id="PF08448">
    <property type="entry name" value="PAS_4"/>
    <property type="match status" value="1"/>
</dbReference>
<dbReference type="Gene3D" id="3.30.565.10">
    <property type="entry name" value="Histidine kinase-like ATPase, C-terminal domain"/>
    <property type="match status" value="1"/>
</dbReference>
<comment type="catalytic activity">
    <reaction evidence="1">
        <text>ATP + protein L-histidine = ADP + protein N-phospho-L-histidine.</text>
        <dbReference type="EC" id="2.7.13.3"/>
    </reaction>
</comment>
<dbReference type="Gene3D" id="3.30.450.20">
    <property type="entry name" value="PAS domain"/>
    <property type="match status" value="1"/>
</dbReference>
<dbReference type="InterPro" id="IPR036097">
    <property type="entry name" value="HisK_dim/P_sf"/>
</dbReference>
<dbReference type="SUPFAM" id="SSF55874">
    <property type="entry name" value="ATPase domain of HSP90 chaperone/DNA topoisomerase II/histidine kinase"/>
    <property type="match status" value="1"/>
</dbReference>
<dbReference type="InterPro" id="IPR035965">
    <property type="entry name" value="PAS-like_dom_sf"/>
</dbReference>
<dbReference type="InterPro" id="IPR005467">
    <property type="entry name" value="His_kinase_dom"/>
</dbReference>
<dbReference type="Gene3D" id="1.10.287.130">
    <property type="match status" value="1"/>
</dbReference>
<evidence type="ECO:0000256" key="4">
    <source>
        <dbReference type="ARBA" id="ARBA00022679"/>
    </source>
</evidence>